<dbReference type="EMBL" id="AUWU02000006">
    <property type="protein sequence ID" value="KAH0572303.1"/>
    <property type="molecule type" value="Genomic_DNA"/>
</dbReference>
<evidence type="ECO:0000256" key="5">
    <source>
        <dbReference type="ARBA" id="ARBA00022989"/>
    </source>
</evidence>
<dbReference type="PANTHER" id="PTHR23512">
    <property type="entry name" value="MAJOR FACILITATOR SUPERFAMILY DOMAIN-CONTAINING PROTEIN 1"/>
    <property type="match status" value="1"/>
</dbReference>
<evidence type="ECO:0000256" key="2">
    <source>
        <dbReference type="ARBA" id="ARBA00008335"/>
    </source>
</evidence>
<evidence type="ECO:0000256" key="21">
    <source>
        <dbReference type="ARBA" id="ARBA00044985"/>
    </source>
</evidence>
<comment type="catalytic activity">
    <reaction evidence="16">
        <text>L-lysyl-L-lysine(out) = L-lysyl-L-lysine(in)</text>
        <dbReference type="Rhea" id="RHEA:79403"/>
        <dbReference type="ChEBI" id="CHEBI:229956"/>
    </reaction>
</comment>
<comment type="subunit">
    <text evidence="24">Homodimer. Interacts with lysosomal protein GLMP (via lumenal domain); the interaction starts while both proteins are still in the endoplasmic reticulum and is required for stabilization of MFSD1 in lysosomes but has no direct effect on its targeting to lysosomes or transporter activity.</text>
</comment>
<dbReference type="Pfam" id="PF07690">
    <property type="entry name" value="MFS_1"/>
    <property type="match status" value="1"/>
</dbReference>
<feature type="transmembrane region" description="Helical" evidence="25">
    <location>
        <begin position="144"/>
        <end position="164"/>
    </location>
</feature>
<evidence type="ECO:0000256" key="23">
    <source>
        <dbReference type="ARBA" id="ARBA00045709"/>
    </source>
</evidence>
<comment type="catalytic activity">
    <reaction evidence="19">
        <text>L-alanyl-L-lysine(out) = L-alanyl-L-lysine(in)</text>
        <dbReference type="Rhea" id="RHEA:79415"/>
        <dbReference type="ChEBI" id="CHEBI:192470"/>
    </reaction>
</comment>
<gene>
    <name evidence="27" type="ORF">SS50377_19082</name>
    <name evidence="28" type="ORF">SS50377_26513</name>
</gene>
<dbReference type="PROSITE" id="PS50850">
    <property type="entry name" value="MFS"/>
    <property type="match status" value="1"/>
</dbReference>
<name>V6LAD6_9EUKA</name>
<feature type="transmembrane region" description="Helical" evidence="25">
    <location>
        <begin position="253"/>
        <end position="275"/>
    </location>
</feature>
<protein>
    <recommendedName>
        <fullName evidence="21">Lysosomal dipeptide transporter MFSD1</fullName>
    </recommendedName>
    <alternativeName>
        <fullName evidence="22">Major facilitator superfamily domain-containing protein 1</fullName>
    </alternativeName>
</protein>
<reference evidence="28" key="2">
    <citation type="submission" date="2020-12" db="EMBL/GenBank/DDBJ databases">
        <title>New Spironucleus salmonicida genome in near-complete chromosomes.</title>
        <authorList>
            <person name="Xu F."/>
            <person name="Kurt Z."/>
            <person name="Jimenez-Gonzalez A."/>
            <person name="Astvaldsson A."/>
            <person name="Andersson J.O."/>
            <person name="Svard S.G."/>
        </authorList>
    </citation>
    <scope>NUCLEOTIDE SEQUENCE</scope>
    <source>
        <strain evidence="28">ATCC 50377</strain>
    </source>
</reference>
<evidence type="ECO:0000256" key="25">
    <source>
        <dbReference type="SAM" id="Phobius"/>
    </source>
</evidence>
<dbReference type="InterPro" id="IPR011701">
    <property type="entry name" value="MFS"/>
</dbReference>
<feature type="transmembrane region" description="Helical" evidence="25">
    <location>
        <begin position="116"/>
        <end position="138"/>
    </location>
</feature>
<keyword evidence="4 25" id="KW-0812">Transmembrane</keyword>
<proteinExistence type="inferred from homology"/>
<organism evidence="27">
    <name type="scientific">Spironucleus salmonicida</name>
    <dbReference type="NCBI Taxonomy" id="348837"/>
    <lineage>
        <taxon>Eukaryota</taxon>
        <taxon>Metamonada</taxon>
        <taxon>Diplomonadida</taxon>
        <taxon>Hexamitidae</taxon>
        <taxon>Hexamitinae</taxon>
        <taxon>Spironucleus</taxon>
    </lineage>
</organism>
<evidence type="ECO:0000256" key="10">
    <source>
        <dbReference type="ARBA" id="ARBA00044881"/>
    </source>
</evidence>
<keyword evidence="7" id="KW-0458">Lysosome</keyword>
<evidence type="ECO:0000256" key="14">
    <source>
        <dbReference type="ARBA" id="ARBA00044898"/>
    </source>
</evidence>
<comment type="catalytic activity">
    <reaction evidence="10">
        <text>L-alpha-aminoacyl-L-arginine(out) = L-alpha-aminoacyl-L-arginine(in)</text>
        <dbReference type="Rhea" id="RHEA:79367"/>
        <dbReference type="ChEBI" id="CHEBI:229968"/>
    </reaction>
</comment>
<evidence type="ECO:0000256" key="11">
    <source>
        <dbReference type="ARBA" id="ARBA00044884"/>
    </source>
</evidence>
<comment type="catalytic activity">
    <reaction evidence="17">
        <text>L-arginyl-glycine(out) = L-arginyl-glycine(in)</text>
        <dbReference type="Rhea" id="RHEA:79391"/>
        <dbReference type="ChEBI" id="CHEBI:229955"/>
    </reaction>
</comment>
<evidence type="ECO:0000256" key="13">
    <source>
        <dbReference type="ARBA" id="ARBA00044893"/>
    </source>
</evidence>
<comment type="subcellular location">
    <subcellularLocation>
        <location evidence="1">Lysosome membrane</location>
        <topology evidence="1">Multi-pass membrane protein</topology>
    </subcellularLocation>
</comment>
<comment type="similarity">
    <text evidence="2">Belongs to the major facilitator superfamily.</text>
</comment>
<comment type="catalytic activity">
    <reaction evidence="18">
        <text>L-histidyl-L-alpha-amino acid(out) = L-histidyl-L-alpha-amino acid(in)</text>
        <dbReference type="Rhea" id="RHEA:79379"/>
        <dbReference type="ChEBI" id="CHEBI:229964"/>
    </reaction>
</comment>
<feature type="transmembrane region" description="Helical" evidence="25">
    <location>
        <begin position="74"/>
        <end position="95"/>
    </location>
</feature>
<keyword evidence="3" id="KW-0813">Transport</keyword>
<evidence type="ECO:0000313" key="28">
    <source>
        <dbReference type="EMBL" id="KAH0572303.1"/>
    </source>
</evidence>
<evidence type="ECO:0000313" key="29">
    <source>
        <dbReference type="Proteomes" id="UP000018208"/>
    </source>
</evidence>
<keyword evidence="29" id="KW-1185">Reference proteome</keyword>
<feature type="transmembrane region" description="Helical" evidence="25">
    <location>
        <begin position="430"/>
        <end position="463"/>
    </location>
</feature>
<feature type="transmembrane region" description="Helical" evidence="25">
    <location>
        <begin position="203"/>
        <end position="224"/>
    </location>
</feature>
<comment type="function">
    <text evidence="23">Lysosomal dipeptide uniporter that selectively exports lysine, arginine or histidine-containing dipeptides with a net positive charge from the lysosome lumen into the cytosol. Could play a role in a specific type of protein O-glycosylation indirectly regulating macrophages migration and tissue invasion. Also essential for liver homeostasis.</text>
</comment>
<dbReference type="GO" id="GO:0005765">
    <property type="term" value="C:lysosomal membrane"/>
    <property type="evidence" value="ECO:0007669"/>
    <property type="project" value="UniProtKB-SubCell"/>
</dbReference>
<comment type="catalytic activity">
    <reaction evidence="11">
        <text>L-alpha-aminoacyl-L-histidine(out) = L-alpha-aminoacyl-L-histidine(in)</text>
        <dbReference type="Rhea" id="RHEA:79375"/>
        <dbReference type="ChEBI" id="CHEBI:229967"/>
    </reaction>
</comment>
<evidence type="ECO:0000256" key="7">
    <source>
        <dbReference type="ARBA" id="ARBA00023228"/>
    </source>
</evidence>
<dbReference type="InterPro" id="IPR052187">
    <property type="entry name" value="MFSD1"/>
</dbReference>
<dbReference type="InterPro" id="IPR036259">
    <property type="entry name" value="MFS_trans_sf"/>
</dbReference>
<evidence type="ECO:0000256" key="3">
    <source>
        <dbReference type="ARBA" id="ARBA00022448"/>
    </source>
</evidence>
<dbReference type="OrthoDB" id="424834at2759"/>
<dbReference type="VEuPathDB" id="GiardiaDB:SS50377_26513"/>
<evidence type="ECO:0000256" key="8">
    <source>
        <dbReference type="ARBA" id="ARBA00044876"/>
    </source>
</evidence>
<evidence type="ECO:0000256" key="4">
    <source>
        <dbReference type="ARBA" id="ARBA00022692"/>
    </source>
</evidence>
<comment type="catalytic activity">
    <reaction evidence="14">
        <text>L-aspartyl-L-lysine(out) = L-aspartyl-L-lysine(in)</text>
        <dbReference type="Rhea" id="RHEA:79411"/>
        <dbReference type="ChEBI" id="CHEBI:229953"/>
    </reaction>
</comment>
<comment type="catalytic activity">
    <reaction evidence="9">
        <text>L-histidyl-glycine(out) = L-histidyl-glycine(in)</text>
        <dbReference type="Rhea" id="RHEA:79395"/>
        <dbReference type="ChEBI" id="CHEBI:229957"/>
    </reaction>
</comment>
<evidence type="ECO:0000256" key="15">
    <source>
        <dbReference type="ARBA" id="ARBA00044899"/>
    </source>
</evidence>
<dbReference type="CDD" id="cd06174">
    <property type="entry name" value="MFS"/>
    <property type="match status" value="1"/>
</dbReference>
<evidence type="ECO:0000256" key="12">
    <source>
        <dbReference type="ARBA" id="ARBA00044891"/>
    </source>
</evidence>
<evidence type="ECO:0000256" key="17">
    <source>
        <dbReference type="ARBA" id="ARBA00044903"/>
    </source>
</evidence>
<dbReference type="SUPFAM" id="SSF103473">
    <property type="entry name" value="MFS general substrate transporter"/>
    <property type="match status" value="1"/>
</dbReference>
<evidence type="ECO:0000256" key="1">
    <source>
        <dbReference type="ARBA" id="ARBA00004155"/>
    </source>
</evidence>
<sequence length="558" mass="62275">MHKVESTSRHVNLISQLKKNYGNTQIRVAIPTMFSRTTIFSNSQVSHVVPLYSNIRSVAKPQVKPESKGVEPSIFQIISTFISATLAAFSGLYIADSIAAQQIYMQQVMPITDSQLGLLSSCIFFPSLFMPIICAPILDRIGSIWSGIGMNIFNCLVAVPMVFVSRNYQGLFWMRILAGLFQEASFSVQSGLIVQYLPAKLSSLGFGVCMSIATSANLISFFVIPVMMKGLVFKVDGTIDENTKFLVMYQQTFWLNFYVSVVSLVGFIGFCLPLMKLDKDIKAKEEQNNKIQPQAEQFDDSISDNLDSEDSMDKLFNHHIQAQQAIIESNKQMQELFAKKLKNVPKTPNNMSFIYKIFKYFSLSLDFWLINITFCQLLSICYGAQTMLITYLAMHVDYAEMAGIVRSIASILGGPISGLLVQFVGQRPVFQFLAFIITAISFVSLLFFGQITPYIGMFIIGFFDGSASALGKSLFTYVCTDQQLNAAYAVSGVILSIGQFVYPPISGMLSVMNWPNQGSGIIWFWVFMLIVGVLLSFVIIIRDKKFYGSVLSKKPAMQ</sequence>
<feature type="transmembrane region" description="Helical" evidence="25">
    <location>
        <begin position="484"/>
        <end position="502"/>
    </location>
</feature>
<keyword evidence="6 25" id="KW-0472">Membrane</keyword>
<dbReference type="InterPro" id="IPR020846">
    <property type="entry name" value="MFS_dom"/>
</dbReference>
<feature type="domain" description="Major facilitator superfamily (MFS) profile" evidence="26">
    <location>
        <begin position="352"/>
        <end position="558"/>
    </location>
</feature>
<evidence type="ECO:0000256" key="6">
    <source>
        <dbReference type="ARBA" id="ARBA00023136"/>
    </source>
</evidence>
<dbReference type="AlphaFoldDB" id="V6LAD6"/>
<evidence type="ECO:0000256" key="22">
    <source>
        <dbReference type="ARBA" id="ARBA00045018"/>
    </source>
</evidence>
<dbReference type="GO" id="GO:0022857">
    <property type="term" value="F:transmembrane transporter activity"/>
    <property type="evidence" value="ECO:0007669"/>
    <property type="project" value="InterPro"/>
</dbReference>
<keyword evidence="5 25" id="KW-1133">Transmembrane helix</keyword>
<feature type="transmembrane region" description="Helical" evidence="25">
    <location>
        <begin position="368"/>
        <end position="392"/>
    </location>
</feature>
<dbReference type="Gene3D" id="1.20.1250.20">
    <property type="entry name" value="MFS general substrate transporter like domains"/>
    <property type="match status" value="1"/>
</dbReference>
<evidence type="ECO:0000256" key="9">
    <source>
        <dbReference type="ARBA" id="ARBA00044878"/>
    </source>
</evidence>
<reference evidence="27 28" key="1">
    <citation type="journal article" date="2014" name="PLoS Genet.">
        <title>The Genome of Spironucleus salmonicida Highlights a Fish Pathogen Adapted to Fluctuating Environments.</title>
        <authorList>
            <person name="Xu F."/>
            <person name="Jerlstrom-Hultqvist J."/>
            <person name="Einarsson E."/>
            <person name="Astvaldsson A."/>
            <person name="Svard S.G."/>
            <person name="Andersson J.O."/>
        </authorList>
    </citation>
    <scope>NUCLEOTIDE SEQUENCE</scope>
    <source>
        <strain evidence="28">ATCC 50377</strain>
    </source>
</reference>
<dbReference type="EMBL" id="KI546170">
    <property type="protein sequence ID" value="EST41367.1"/>
    <property type="molecule type" value="Genomic_DNA"/>
</dbReference>
<evidence type="ECO:0000256" key="19">
    <source>
        <dbReference type="ARBA" id="ARBA00044919"/>
    </source>
</evidence>
<comment type="catalytic activity">
    <reaction evidence="15">
        <text>L-arginyl-L-alpha-amino acid(out) = L-arginyl-L-alpha-amino acid(in)</text>
        <dbReference type="Rhea" id="RHEA:79371"/>
        <dbReference type="ChEBI" id="CHEBI:84315"/>
    </reaction>
</comment>
<feature type="transmembrane region" description="Helical" evidence="25">
    <location>
        <begin position="522"/>
        <end position="541"/>
    </location>
</feature>
<comment type="catalytic activity">
    <reaction evidence="13">
        <text>L-alpha-aminoacyl-L-lysine(out) = L-alpha-aminoacyl-L-lysine(in)</text>
        <dbReference type="Rhea" id="RHEA:79383"/>
        <dbReference type="ChEBI" id="CHEBI:229966"/>
    </reaction>
</comment>
<feature type="transmembrane region" description="Helical" evidence="25">
    <location>
        <begin position="404"/>
        <end position="424"/>
    </location>
</feature>
<comment type="catalytic activity">
    <reaction evidence="12">
        <text>L-lysyl-L-alpha-amino acid(out) = L-lysyl-L-alpha-amino acid(in)</text>
        <dbReference type="Rhea" id="RHEA:79387"/>
        <dbReference type="ChEBI" id="CHEBI:229965"/>
    </reaction>
</comment>
<evidence type="ECO:0000256" key="20">
    <source>
        <dbReference type="ARBA" id="ARBA00044924"/>
    </source>
</evidence>
<evidence type="ECO:0000256" key="24">
    <source>
        <dbReference type="ARBA" id="ARBA00046376"/>
    </source>
</evidence>
<accession>V6LAD6</accession>
<evidence type="ECO:0000313" key="27">
    <source>
        <dbReference type="EMBL" id="EST41367.1"/>
    </source>
</evidence>
<evidence type="ECO:0000256" key="18">
    <source>
        <dbReference type="ARBA" id="ARBA00044912"/>
    </source>
</evidence>
<evidence type="ECO:0000256" key="16">
    <source>
        <dbReference type="ARBA" id="ARBA00044900"/>
    </source>
</evidence>
<dbReference type="Proteomes" id="UP000018208">
    <property type="component" value="Unassembled WGS sequence"/>
</dbReference>
<evidence type="ECO:0000259" key="26">
    <source>
        <dbReference type="PROSITE" id="PS50850"/>
    </source>
</evidence>
<dbReference type="PANTHER" id="PTHR23512:SF3">
    <property type="entry name" value="MAJOR FACILITATOR SUPERFAMILY DOMAIN-CONTAINING PROTEIN 1"/>
    <property type="match status" value="1"/>
</dbReference>
<comment type="catalytic activity">
    <reaction evidence="20">
        <text>L-lysyl-glycine(out) = L-lysyl-glycine(in)</text>
        <dbReference type="Rhea" id="RHEA:79407"/>
        <dbReference type="ChEBI" id="CHEBI:191202"/>
    </reaction>
</comment>
<comment type="catalytic activity">
    <reaction evidence="8">
        <text>L-lysyl-L-alanine(out) = L-lysyl-L-alanine(in)</text>
        <dbReference type="Rhea" id="RHEA:79399"/>
        <dbReference type="ChEBI" id="CHEBI:229954"/>
    </reaction>
</comment>